<dbReference type="GO" id="GO:0051920">
    <property type="term" value="F:peroxiredoxin activity"/>
    <property type="evidence" value="ECO:0007669"/>
    <property type="project" value="InterPro"/>
</dbReference>
<dbReference type="InterPro" id="IPR000866">
    <property type="entry name" value="AhpC/TSA"/>
</dbReference>
<comment type="similarity">
    <text evidence="5">Belongs to the peroxiredoxin family. Prx6 subfamily.</text>
</comment>
<feature type="domain" description="Thioredoxin" evidence="8">
    <location>
        <begin position="2"/>
        <end position="164"/>
    </location>
</feature>
<evidence type="ECO:0000256" key="7">
    <source>
        <dbReference type="PIRSR" id="PIRSR000239-1"/>
    </source>
</evidence>
<evidence type="ECO:0000256" key="4">
    <source>
        <dbReference type="ARBA" id="ARBA00023284"/>
    </source>
</evidence>
<evidence type="ECO:0000256" key="6">
    <source>
        <dbReference type="PIRNR" id="PIRNR000239"/>
    </source>
</evidence>
<dbReference type="InterPro" id="IPR045020">
    <property type="entry name" value="PRX_1cys"/>
</dbReference>
<dbReference type="InterPro" id="IPR036249">
    <property type="entry name" value="Thioredoxin-like_sf"/>
</dbReference>
<dbReference type="Pfam" id="PF00578">
    <property type="entry name" value="AhpC-TSA"/>
    <property type="match status" value="1"/>
</dbReference>
<dbReference type="FunFam" id="3.40.30.10:FF:000011">
    <property type="entry name" value="Peroxiredoxin PRX1"/>
    <property type="match status" value="1"/>
</dbReference>
<evidence type="ECO:0000313" key="9">
    <source>
        <dbReference type="EMBL" id="KAK2159053.1"/>
    </source>
</evidence>
<evidence type="ECO:0000256" key="1">
    <source>
        <dbReference type="ARBA" id="ARBA00022559"/>
    </source>
</evidence>
<dbReference type="InterPro" id="IPR013766">
    <property type="entry name" value="Thioredoxin_domain"/>
</dbReference>
<gene>
    <name evidence="9" type="ORF">LSH36_159g01008</name>
</gene>
<dbReference type="PIRSF" id="PIRSF000239">
    <property type="entry name" value="AHPC"/>
    <property type="match status" value="1"/>
</dbReference>
<keyword evidence="2 6" id="KW-0049">Antioxidant</keyword>
<dbReference type="GO" id="GO:0045454">
    <property type="term" value="P:cell redox homeostasis"/>
    <property type="evidence" value="ECO:0007669"/>
    <property type="project" value="TreeGrafter"/>
</dbReference>
<protein>
    <recommendedName>
        <fullName evidence="8">Thioredoxin domain-containing protein</fullName>
    </recommendedName>
</protein>
<dbReference type="PROSITE" id="PS51352">
    <property type="entry name" value="THIOREDOXIN_2"/>
    <property type="match status" value="1"/>
</dbReference>
<dbReference type="Gene3D" id="3.40.30.10">
    <property type="entry name" value="Glutaredoxin"/>
    <property type="match status" value="1"/>
</dbReference>
<dbReference type="GO" id="GO:0005829">
    <property type="term" value="C:cytosol"/>
    <property type="evidence" value="ECO:0007669"/>
    <property type="project" value="TreeGrafter"/>
</dbReference>
<keyword evidence="3 6" id="KW-0560">Oxidoreductase</keyword>
<evidence type="ECO:0000256" key="3">
    <source>
        <dbReference type="ARBA" id="ARBA00023002"/>
    </source>
</evidence>
<organism evidence="9 10">
    <name type="scientific">Paralvinella palmiformis</name>
    <dbReference type="NCBI Taxonomy" id="53620"/>
    <lineage>
        <taxon>Eukaryota</taxon>
        <taxon>Metazoa</taxon>
        <taxon>Spiralia</taxon>
        <taxon>Lophotrochozoa</taxon>
        <taxon>Annelida</taxon>
        <taxon>Polychaeta</taxon>
        <taxon>Sedentaria</taxon>
        <taxon>Canalipalpata</taxon>
        <taxon>Terebellida</taxon>
        <taxon>Terebelliformia</taxon>
        <taxon>Alvinellidae</taxon>
        <taxon>Paralvinella</taxon>
    </lineage>
</organism>
<name>A0AAD9N889_9ANNE</name>
<dbReference type="InterPro" id="IPR024706">
    <property type="entry name" value="Peroxiredoxin_AhpC-typ"/>
</dbReference>
<reference evidence="9" key="1">
    <citation type="journal article" date="2023" name="Mol. Biol. Evol.">
        <title>Third-Generation Sequencing Reveals the Adaptive Role of the Epigenome in Three Deep-Sea Polychaetes.</title>
        <authorList>
            <person name="Perez M."/>
            <person name="Aroh O."/>
            <person name="Sun Y."/>
            <person name="Lan Y."/>
            <person name="Juniper S.K."/>
            <person name="Young C.R."/>
            <person name="Angers B."/>
            <person name="Qian P.Y."/>
        </authorList>
    </citation>
    <scope>NUCLEOTIDE SEQUENCE</scope>
    <source>
        <strain evidence="9">P08H-3</strain>
    </source>
</reference>
<evidence type="ECO:0000256" key="5">
    <source>
        <dbReference type="ARBA" id="ARBA00025719"/>
    </source>
</evidence>
<evidence type="ECO:0000313" key="10">
    <source>
        <dbReference type="Proteomes" id="UP001208570"/>
    </source>
</evidence>
<dbReference type="InterPro" id="IPR019479">
    <property type="entry name" value="Peroxiredoxin_C"/>
</dbReference>
<dbReference type="Proteomes" id="UP001208570">
    <property type="component" value="Unassembled WGS sequence"/>
</dbReference>
<dbReference type="PANTHER" id="PTHR43503:SF4">
    <property type="entry name" value="PEROXIREDOXIN-6"/>
    <property type="match status" value="1"/>
</dbReference>
<comment type="caution">
    <text evidence="9">The sequence shown here is derived from an EMBL/GenBank/DDBJ whole genome shotgun (WGS) entry which is preliminary data.</text>
</comment>
<dbReference type="AlphaFoldDB" id="A0AAD9N889"/>
<dbReference type="PANTHER" id="PTHR43503">
    <property type="entry name" value="MCG48959-RELATED"/>
    <property type="match status" value="1"/>
</dbReference>
<evidence type="ECO:0000259" key="8">
    <source>
        <dbReference type="PROSITE" id="PS51352"/>
    </source>
</evidence>
<feature type="active site" description="Cysteine sulfenic acid (-SOH) intermediate; for peroxidase activity" evidence="7">
    <location>
        <position position="44"/>
    </location>
</feature>
<evidence type="ECO:0000256" key="2">
    <source>
        <dbReference type="ARBA" id="ARBA00022862"/>
    </source>
</evidence>
<keyword evidence="1 6" id="KW-0575">Peroxidase</keyword>
<dbReference type="FunFam" id="3.30.1020.10:FF:000001">
    <property type="entry name" value="1-Cys peroxiredoxin"/>
    <property type="match status" value="1"/>
</dbReference>
<dbReference type="SUPFAM" id="SSF52833">
    <property type="entry name" value="Thioredoxin-like"/>
    <property type="match status" value="1"/>
</dbReference>
<dbReference type="CDD" id="cd03016">
    <property type="entry name" value="PRX_1cys"/>
    <property type="match status" value="1"/>
</dbReference>
<keyword evidence="10" id="KW-1185">Reference proteome</keyword>
<dbReference type="EMBL" id="JAODUP010000159">
    <property type="protein sequence ID" value="KAK2159053.1"/>
    <property type="molecule type" value="Genomic_DNA"/>
</dbReference>
<dbReference type="Pfam" id="PF10417">
    <property type="entry name" value="1-cysPrx_C"/>
    <property type="match status" value="1"/>
</dbReference>
<comment type="function">
    <text evidence="6">Thiol-specific peroxidase that catalyzes the reduction of hydrogen peroxide and organic hydroperoxides to water and alcohols, respectively.</text>
</comment>
<dbReference type="GO" id="GO:0005739">
    <property type="term" value="C:mitochondrion"/>
    <property type="evidence" value="ECO:0007669"/>
    <property type="project" value="TreeGrafter"/>
</dbReference>
<proteinExistence type="inferred from homology"/>
<accession>A0AAD9N889</accession>
<keyword evidence="4 6" id="KW-0676">Redox-active center</keyword>
<dbReference type="Gene3D" id="3.30.1020.10">
    <property type="entry name" value="Antioxidant, Horf6, Chain A, domain2"/>
    <property type="match status" value="1"/>
</dbReference>
<sequence length="218" mass="24245">MVNLGDVFPNFEADTTVGKIKLHDWVGNSWAVLFSHPRDFTPVCTTELGRVVKLVPEFEKRNSKLIALSCDDVPSHKEWSKDVMSYAGAKGDFPYPIIDDSSRKLAVSLGMVDPDEKCPSGNPLTCRAVFVIGPDKKLKASILYPATTGRNFDEILRLIDSLQLTAVKKVATPADWKPGMPVMVVPTLSKDEAAKLFKKIETKQLPSKQEYLRTTTDY</sequence>